<dbReference type="Proteomes" id="UP001057520">
    <property type="component" value="Chromosome"/>
</dbReference>
<organism evidence="1 2">
    <name type="scientific">Caulobacter segnis</name>
    <dbReference type="NCBI Taxonomy" id="88688"/>
    <lineage>
        <taxon>Bacteria</taxon>
        <taxon>Pseudomonadati</taxon>
        <taxon>Pseudomonadota</taxon>
        <taxon>Alphaproteobacteria</taxon>
        <taxon>Caulobacterales</taxon>
        <taxon>Caulobacteraceae</taxon>
        <taxon>Caulobacter</taxon>
    </lineage>
</organism>
<accession>A0ABY5A0H5</accession>
<reference evidence="1 2" key="1">
    <citation type="submission" date="2022-04" db="EMBL/GenBank/DDBJ databases">
        <title>Genome sequence of soybean root-associated Caulobacter segnis RL271.</title>
        <authorList>
            <person name="Longley R."/>
            <person name="Bonito G."/>
            <person name="Trigodet F."/>
            <person name="Crosson S."/>
            <person name="Fiebig A."/>
        </authorList>
    </citation>
    <scope>NUCLEOTIDE SEQUENCE [LARGE SCALE GENOMIC DNA]</scope>
    <source>
        <strain evidence="1 2">RL271</strain>
    </source>
</reference>
<sequence>MLVAVQVPIVDLRPFVAETARLPSPGWPAPEADREFLRAFGAVRNRPSGGLNGWLGEALICEVDRGLRFVGVLPQALLAGRDGWSLRVVYRRFYADGLAMGKFEVGFDVRPTGPQKRSPDLADLVAAILNLNVAIGRGANRALGAAGADLARAYARATTPHGQHLDQAERFVLAGKPCVVIEHSGRPLLIPAKARTSQAVAWGQPDVVFWHQRQFGVDVPVWLLARFATLERDKSRRLRLYLNRLHADTEALAKILKALSIGAVAPAPRSIESDRLQRMLMDAAKHQRQLGQRVGEHLEAFHHEALWHRDHALPGYYDGLLKRVELLDPRPAVRAVLEQYIVDRQSQDARSTLFVLGDHVVNVVNNGTAGIVGGTVDVKDSTVIGAQTTMGSTSADAITQLQELAKVLKAQAKEPDEEVAATAVDNAAQKLAAGDEAGALAWLKRSGAWALKIAESVSAKLAAEMIIRAST</sequence>
<evidence type="ECO:0000313" key="2">
    <source>
        <dbReference type="Proteomes" id="UP001057520"/>
    </source>
</evidence>
<name>A0ABY5A0H5_9CAUL</name>
<gene>
    <name evidence="1" type="ORF">MZV50_13185</name>
</gene>
<protein>
    <submittedName>
        <fullName evidence="1">Uncharacterized protein</fullName>
    </submittedName>
</protein>
<proteinExistence type="predicted"/>
<evidence type="ECO:0000313" key="1">
    <source>
        <dbReference type="EMBL" id="USQ98435.1"/>
    </source>
</evidence>
<keyword evidence="2" id="KW-1185">Reference proteome</keyword>
<dbReference type="EMBL" id="CP096040">
    <property type="protein sequence ID" value="USQ98435.1"/>
    <property type="molecule type" value="Genomic_DNA"/>
</dbReference>